<evidence type="ECO:0000256" key="2">
    <source>
        <dbReference type="ARBA" id="ARBA00022827"/>
    </source>
</evidence>
<feature type="domain" description="FAD-binding PCMH-type" evidence="4">
    <location>
        <begin position="1"/>
        <end position="176"/>
    </location>
</feature>
<protein>
    <submittedName>
        <fullName evidence="5">FAD binding domain-containing protein</fullName>
    </submittedName>
</protein>
<reference evidence="5" key="1">
    <citation type="submission" date="2022-08" db="EMBL/GenBank/DDBJ databases">
        <title>Alicyclobacillus dauci DSM2870, complete genome.</title>
        <authorList>
            <person name="Wang Q."/>
            <person name="Cai R."/>
            <person name="Wang Z."/>
        </authorList>
    </citation>
    <scope>NUCLEOTIDE SEQUENCE</scope>
    <source>
        <strain evidence="5">DSM 28700</strain>
    </source>
</reference>
<dbReference type="SMART" id="SM01092">
    <property type="entry name" value="CO_deh_flav_C"/>
    <property type="match status" value="1"/>
</dbReference>
<dbReference type="PANTHER" id="PTHR42659:SF2">
    <property type="entry name" value="XANTHINE DEHYDROGENASE SUBUNIT C-RELATED"/>
    <property type="match status" value="1"/>
</dbReference>
<dbReference type="InterPro" id="IPR002346">
    <property type="entry name" value="Mopterin_DH_FAD-bd"/>
</dbReference>
<dbReference type="Pfam" id="PF00941">
    <property type="entry name" value="FAD_binding_5"/>
    <property type="match status" value="1"/>
</dbReference>
<dbReference type="PANTHER" id="PTHR42659">
    <property type="entry name" value="XANTHINE DEHYDROGENASE SUBUNIT C-RELATED"/>
    <property type="match status" value="1"/>
</dbReference>
<name>A0ABY6Z514_9BACL</name>
<evidence type="ECO:0000313" key="5">
    <source>
        <dbReference type="EMBL" id="WAH37753.1"/>
    </source>
</evidence>
<dbReference type="Gene3D" id="3.30.43.10">
    <property type="entry name" value="Uridine Diphospho-n-acetylenolpyruvylglucosamine Reductase, domain 2"/>
    <property type="match status" value="1"/>
</dbReference>
<keyword evidence="3" id="KW-0560">Oxidoreductase</keyword>
<accession>A0ABY6Z514</accession>
<dbReference type="Gene3D" id="3.30.465.10">
    <property type="match status" value="1"/>
</dbReference>
<dbReference type="InterPro" id="IPR016167">
    <property type="entry name" value="FAD-bd_PCMH_sub1"/>
</dbReference>
<dbReference type="EMBL" id="CP104064">
    <property type="protein sequence ID" value="WAH37753.1"/>
    <property type="molecule type" value="Genomic_DNA"/>
</dbReference>
<evidence type="ECO:0000259" key="4">
    <source>
        <dbReference type="PROSITE" id="PS51387"/>
    </source>
</evidence>
<evidence type="ECO:0000256" key="1">
    <source>
        <dbReference type="ARBA" id="ARBA00022630"/>
    </source>
</evidence>
<dbReference type="InterPro" id="IPR016166">
    <property type="entry name" value="FAD-bd_PCMH"/>
</dbReference>
<gene>
    <name evidence="5" type="ORF">NZD86_04420</name>
</gene>
<keyword evidence="6" id="KW-1185">Reference proteome</keyword>
<dbReference type="PROSITE" id="PS51387">
    <property type="entry name" value="FAD_PCMH"/>
    <property type="match status" value="1"/>
</dbReference>
<dbReference type="InterPro" id="IPR051312">
    <property type="entry name" value="Diverse_Substr_Oxidored"/>
</dbReference>
<evidence type="ECO:0000313" key="6">
    <source>
        <dbReference type="Proteomes" id="UP001164803"/>
    </source>
</evidence>
<proteinExistence type="predicted"/>
<dbReference type="RefSeq" id="WP_268045275.1">
    <property type="nucleotide sequence ID" value="NZ_CP104064.1"/>
</dbReference>
<organism evidence="5 6">
    <name type="scientific">Alicyclobacillus dauci</name>
    <dbReference type="NCBI Taxonomy" id="1475485"/>
    <lineage>
        <taxon>Bacteria</taxon>
        <taxon>Bacillati</taxon>
        <taxon>Bacillota</taxon>
        <taxon>Bacilli</taxon>
        <taxon>Bacillales</taxon>
        <taxon>Alicyclobacillaceae</taxon>
        <taxon>Alicyclobacillus</taxon>
    </lineage>
</organism>
<keyword evidence="2" id="KW-0274">FAD</keyword>
<sequence length="272" mass="29479">MKPASFTYYRSSSVEEAVQWLGEHPEGKIVAGGQSLIPLMNFRLSRPEELLDITGIPDLASVVEADGVLDIGGLIRHQALAEHEVLQRQVPVLTDAARHVGHWAIRNKGTLGGSLVHADPAAELPAAMVALNATFELASSDGVREVSAREFYLGFLMTDIQPGELLTHVSIPIREDVSFGFIEIARRPGDFALAGAFVEVAGDGTGAVTWFGISGGPERRELTWADTPEERKVALLEQLDTVDILEDEMYRRHAAVTVAEQAYRSVVGGTQL</sequence>
<dbReference type="SUPFAM" id="SSF56176">
    <property type="entry name" value="FAD-binding/transporter-associated domain-like"/>
    <property type="match status" value="1"/>
</dbReference>
<dbReference type="InterPro" id="IPR036318">
    <property type="entry name" value="FAD-bd_PCMH-like_sf"/>
</dbReference>
<dbReference type="InterPro" id="IPR005107">
    <property type="entry name" value="CO_DH_flav_C"/>
</dbReference>
<dbReference type="InterPro" id="IPR016169">
    <property type="entry name" value="FAD-bd_PCMH_sub2"/>
</dbReference>
<dbReference type="Proteomes" id="UP001164803">
    <property type="component" value="Chromosome"/>
</dbReference>
<keyword evidence="1" id="KW-0285">Flavoprotein</keyword>
<evidence type="ECO:0000256" key="3">
    <source>
        <dbReference type="ARBA" id="ARBA00023002"/>
    </source>
</evidence>